<dbReference type="OrthoDB" id="9814088at2"/>
<feature type="compositionally biased region" description="Basic and acidic residues" evidence="5">
    <location>
        <begin position="233"/>
        <end position="248"/>
    </location>
</feature>
<evidence type="ECO:0000313" key="8">
    <source>
        <dbReference type="EMBL" id="GHE27235.1"/>
    </source>
</evidence>
<feature type="region of interest" description="Disordered" evidence="5">
    <location>
        <begin position="1033"/>
        <end position="1058"/>
    </location>
</feature>
<reference evidence="8" key="2">
    <citation type="submission" date="2020-09" db="EMBL/GenBank/DDBJ databases">
        <authorList>
            <person name="Sun Q."/>
            <person name="Kim S."/>
        </authorList>
    </citation>
    <scope>NUCLEOTIDE SEQUENCE</scope>
    <source>
        <strain evidence="8">KCTC 32020</strain>
    </source>
</reference>
<dbReference type="InterPro" id="IPR001650">
    <property type="entry name" value="Helicase_C-like"/>
</dbReference>
<evidence type="ECO:0000256" key="2">
    <source>
        <dbReference type="ARBA" id="ARBA00022801"/>
    </source>
</evidence>
<dbReference type="Pfam" id="PF00176">
    <property type="entry name" value="SNF2-rel_dom"/>
    <property type="match status" value="1"/>
</dbReference>
<evidence type="ECO:0000256" key="1">
    <source>
        <dbReference type="ARBA" id="ARBA00022741"/>
    </source>
</evidence>
<dbReference type="InterPro" id="IPR057342">
    <property type="entry name" value="DEXDc_RapA"/>
</dbReference>
<dbReference type="SMART" id="SM00490">
    <property type="entry name" value="HELICc"/>
    <property type="match status" value="1"/>
</dbReference>
<evidence type="ECO:0000256" key="3">
    <source>
        <dbReference type="ARBA" id="ARBA00022806"/>
    </source>
</evidence>
<dbReference type="InterPro" id="IPR000330">
    <property type="entry name" value="SNF2_N"/>
</dbReference>
<dbReference type="PROSITE" id="PS51194">
    <property type="entry name" value="HELICASE_CTER"/>
    <property type="match status" value="1"/>
</dbReference>
<evidence type="ECO:0000259" key="7">
    <source>
        <dbReference type="PROSITE" id="PS51194"/>
    </source>
</evidence>
<dbReference type="GO" id="GO:0016787">
    <property type="term" value="F:hydrolase activity"/>
    <property type="evidence" value="ECO:0007669"/>
    <property type="project" value="UniProtKB-KW"/>
</dbReference>
<evidence type="ECO:0008006" key="10">
    <source>
        <dbReference type="Google" id="ProtNLM"/>
    </source>
</evidence>
<proteinExistence type="predicted"/>
<keyword evidence="9" id="KW-1185">Reference proteome</keyword>
<comment type="caution">
    <text evidence="8">The sequence shown here is derived from an EMBL/GenBank/DDBJ whole genome shotgun (WGS) entry which is preliminary data.</text>
</comment>
<dbReference type="InterPro" id="IPR049730">
    <property type="entry name" value="SNF2/RAD54-like_C"/>
</dbReference>
<keyword evidence="3" id="KW-0347">Helicase</keyword>
<dbReference type="RefSeq" id="WP_146472106.1">
    <property type="nucleotide sequence ID" value="NZ_BNCF01000002.1"/>
</dbReference>
<keyword evidence="4" id="KW-0067">ATP-binding</keyword>
<dbReference type="PANTHER" id="PTHR45766">
    <property type="entry name" value="DNA ANNEALING HELICASE AND ENDONUCLEASE ZRANB3 FAMILY MEMBER"/>
    <property type="match status" value="1"/>
</dbReference>
<dbReference type="Pfam" id="PF00271">
    <property type="entry name" value="Helicase_C"/>
    <property type="match status" value="1"/>
</dbReference>
<dbReference type="SUPFAM" id="SSF52540">
    <property type="entry name" value="P-loop containing nucleoside triphosphate hydrolases"/>
    <property type="match status" value="2"/>
</dbReference>
<dbReference type="CDD" id="cd18793">
    <property type="entry name" value="SF2_C_SNF"/>
    <property type="match status" value="1"/>
</dbReference>
<dbReference type="PANTHER" id="PTHR45766:SF6">
    <property type="entry name" value="SWI_SNF-RELATED MATRIX-ASSOCIATED ACTIN-DEPENDENT REGULATOR OF CHROMATIN SUBFAMILY A-LIKE PROTEIN 1"/>
    <property type="match status" value="1"/>
</dbReference>
<dbReference type="Proteomes" id="UP000636453">
    <property type="component" value="Unassembled WGS sequence"/>
</dbReference>
<organism evidence="8 9">
    <name type="scientific">Vulcaniibacterium thermophilum</name>
    <dbReference type="NCBI Taxonomy" id="1169913"/>
    <lineage>
        <taxon>Bacteria</taxon>
        <taxon>Pseudomonadati</taxon>
        <taxon>Pseudomonadota</taxon>
        <taxon>Gammaproteobacteria</taxon>
        <taxon>Lysobacterales</taxon>
        <taxon>Lysobacteraceae</taxon>
        <taxon>Vulcaniibacterium</taxon>
    </lineage>
</organism>
<feature type="region of interest" description="Disordered" evidence="5">
    <location>
        <begin position="233"/>
        <end position="258"/>
    </location>
</feature>
<dbReference type="PROSITE" id="PS51192">
    <property type="entry name" value="HELICASE_ATP_BIND_1"/>
    <property type="match status" value="1"/>
</dbReference>
<dbReference type="InterPro" id="IPR027417">
    <property type="entry name" value="P-loop_NTPase"/>
</dbReference>
<dbReference type="InterPro" id="IPR038718">
    <property type="entry name" value="SNF2-like_sf"/>
</dbReference>
<dbReference type="EMBL" id="BNCF01000002">
    <property type="protein sequence ID" value="GHE27235.1"/>
    <property type="molecule type" value="Genomic_DNA"/>
</dbReference>
<feature type="domain" description="Helicase C-terminal" evidence="7">
    <location>
        <begin position="750"/>
        <end position="912"/>
    </location>
</feature>
<protein>
    <recommendedName>
        <fullName evidence="10">Helicase</fullName>
    </recommendedName>
</protein>
<feature type="domain" description="Helicase ATP-binding" evidence="6">
    <location>
        <begin position="308"/>
        <end position="495"/>
    </location>
</feature>
<reference evidence="8" key="1">
    <citation type="journal article" date="2014" name="Int. J. Syst. Evol. Microbiol.">
        <title>Complete genome sequence of Corynebacterium casei LMG S-19264T (=DSM 44701T), isolated from a smear-ripened cheese.</title>
        <authorList>
            <consortium name="US DOE Joint Genome Institute (JGI-PGF)"/>
            <person name="Walter F."/>
            <person name="Albersmeier A."/>
            <person name="Kalinowski J."/>
            <person name="Ruckert C."/>
        </authorList>
    </citation>
    <scope>NUCLEOTIDE SEQUENCE</scope>
    <source>
        <strain evidence="8">KCTC 32020</strain>
    </source>
</reference>
<keyword evidence="2" id="KW-0378">Hydrolase</keyword>
<evidence type="ECO:0000256" key="5">
    <source>
        <dbReference type="SAM" id="MobiDB-lite"/>
    </source>
</evidence>
<evidence type="ECO:0000313" key="9">
    <source>
        <dbReference type="Proteomes" id="UP000636453"/>
    </source>
</evidence>
<evidence type="ECO:0000256" key="4">
    <source>
        <dbReference type="ARBA" id="ARBA00022840"/>
    </source>
</evidence>
<accession>A0A918YWK5</accession>
<evidence type="ECO:0000259" key="6">
    <source>
        <dbReference type="PROSITE" id="PS51192"/>
    </source>
</evidence>
<name>A0A918YWK5_9GAMM</name>
<dbReference type="InterPro" id="IPR014001">
    <property type="entry name" value="Helicase_ATP-bd"/>
</dbReference>
<dbReference type="CDD" id="cd18011">
    <property type="entry name" value="DEXDc_RapA"/>
    <property type="match status" value="1"/>
</dbReference>
<dbReference type="GO" id="GO:0004386">
    <property type="term" value="F:helicase activity"/>
    <property type="evidence" value="ECO:0007669"/>
    <property type="project" value="UniProtKB-KW"/>
</dbReference>
<dbReference type="SMART" id="SM00487">
    <property type="entry name" value="DEXDc"/>
    <property type="match status" value="1"/>
</dbReference>
<dbReference type="Gene3D" id="3.40.50.10810">
    <property type="entry name" value="Tandem AAA-ATPase domain"/>
    <property type="match status" value="1"/>
</dbReference>
<dbReference type="AlphaFoldDB" id="A0A918YWK5"/>
<gene>
    <name evidence="8" type="ORF">GCM10007167_05740</name>
</gene>
<dbReference type="Gene3D" id="3.40.50.300">
    <property type="entry name" value="P-loop containing nucleotide triphosphate hydrolases"/>
    <property type="match status" value="1"/>
</dbReference>
<dbReference type="CDD" id="cd09179">
    <property type="entry name" value="PLDc_N_DEXD_a"/>
    <property type="match status" value="1"/>
</dbReference>
<sequence>MSLLRDHDWRIRYTPEQGNLLDLVYVPALRCAHSYDRTTGYFNARALTLAARGVEYLIHNGGRMRLIIGCTLDEPEVRAIEQGQSLRDTVEAQLLASPLQPQRPEETDALALLAWMVARGILETKVAIPCDAQRRPLAASGPLFHEKSGIFEDKSGDKIAFNGSLNETAAGWTLNWESLNLFRSWVEPERVAAEEESFARLWADRAGRVITLDVPAAARQDLLRFLPPDDRLPTRLLPHPDEREDESKTPVPSRDLRPATPVIDWDERRRALWGFIREAPKLPGGGALVGEATAAVTPWPHQVRAFHRLYDQWPPRLLIADEVGLGKTIQAGLLLRQAWLARRASRILVMAPASVCKQWQIELREKFNLNWPIYDGHVLRWQPTPAQPEGREVAVLRSEWHRQPAVIVSSHLLRRQDRFDEVVNQAEPWDLVVLDEAHHARRRSLVNLADARPNALLRLMRELAPRVPGLVLLTATPMQVHPIEVWDLLALLGLPDGWHDRAFLDFFELVAHPNPSNEALDRIARLFTAAERRFGLRDPAQLQRRLEGVGALRLRRVLDALRSEASIPRRMLSAEDRQLALRVARQASPVSCLISRHTRALLRRYHERGLISTRVATRRVEDRFLDMSEGEAALYAALEDYITQTYNKASKEERSAIGFVLTIYRRRLASSIRALILTLDKHLQAVRQGGAVPDLLSADDRETLEWDADAGDEADLDAAERAALAREEAGEIETLLRLARGLPEDTKLGALRETIAELRAGGHAQVMVFTQFTDTMDLLRENLSGQDDLKLMCFSGRGGEIRSQDGSWRVISRDETKRRFRQGEAHVLLCTDAAAEGLNFQFCGALINYDMPWNPMRVEQRIGRIDRLGQRFPEIRIINLHYEDSIEADVYRALGSRIDLFQAVVGKLQPILSKLPSLISAHVLTGATRDEAARREVLEEVAQEADAAEEQGFDLDAILEDDMVMPARPEPLLNLAQLGALMRAPELLPPQIQLQPLGNADWSLRLPGMAQAVRVTTDPAFYEEHAGSVELWSPGSPVFPEPEWADWRPEEGPPEIPT</sequence>
<dbReference type="GO" id="GO:0005524">
    <property type="term" value="F:ATP binding"/>
    <property type="evidence" value="ECO:0007669"/>
    <property type="project" value="UniProtKB-KW"/>
</dbReference>
<keyword evidence="1" id="KW-0547">Nucleotide-binding</keyword>